<proteinExistence type="predicted"/>
<sequence>MSTATSSSKNTTANNILYKKAKDDQQLPSIPASDVQRTVRGSRRYPNLQRGGTRGCTRIGQDIKKESGRSWLTRKEAQEEEKRKSEAEKKKKKNKPVAPVVSGSGSKKGKGKEIEIIGSDSDSETNTEFQESCIGCEHAKVRCIFTDAINGKKVACDHMDVNSEVRNRLQAESFYHQYNLQVISGLQWSLSALANIDGQNIGLRTLDNQLPSDTSVPEDLQDTVVHGRDHVIEHYNNIAEMCGAQMKSISSRYGLGKNFGARVPLLNCYGELDLTGEVESGIKKRKAEEAVVEPSPSKRIRKDKEPESEEKRRKQKLKREWGPIPHPWWIRVKGRKMNQGLRRMGKIQ</sequence>
<feature type="compositionally biased region" description="Basic and acidic residues" evidence="1">
    <location>
        <begin position="61"/>
        <end position="89"/>
    </location>
</feature>
<feature type="region of interest" description="Disordered" evidence="1">
    <location>
        <begin position="289"/>
        <end position="319"/>
    </location>
</feature>
<dbReference type="EMBL" id="KN837154">
    <property type="protein sequence ID" value="KIJ39145.1"/>
    <property type="molecule type" value="Genomic_DNA"/>
</dbReference>
<evidence type="ECO:0000313" key="3">
    <source>
        <dbReference type="Proteomes" id="UP000054279"/>
    </source>
</evidence>
<dbReference type="Proteomes" id="UP000054279">
    <property type="component" value="Unassembled WGS sequence"/>
</dbReference>
<organism evidence="2 3">
    <name type="scientific">Sphaerobolus stellatus (strain SS14)</name>
    <dbReference type="NCBI Taxonomy" id="990650"/>
    <lineage>
        <taxon>Eukaryota</taxon>
        <taxon>Fungi</taxon>
        <taxon>Dikarya</taxon>
        <taxon>Basidiomycota</taxon>
        <taxon>Agaricomycotina</taxon>
        <taxon>Agaricomycetes</taxon>
        <taxon>Phallomycetidae</taxon>
        <taxon>Geastrales</taxon>
        <taxon>Sphaerobolaceae</taxon>
        <taxon>Sphaerobolus</taxon>
    </lineage>
</organism>
<keyword evidence="3" id="KW-1185">Reference proteome</keyword>
<reference evidence="2 3" key="1">
    <citation type="submission" date="2014-06" db="EMBL/GenBank/DDBJ databases">
        <title>Evolutionary Origins and Diversification of the Mycorrhizal Mutualists.</title>
        <authorList>
            <consortium name="DOE Joint Genome Institute"/>
            <consortium name="Mycorrhizal Genomics Consortium"/>
            <person name="Kohler A."/>
            <person name="Kuo A."/>
            <person name="Nagy L.G."/>
            <person name="Floudas D."/>
            <person name="Copeland A."/>
            <person name="Barry K.W."/>
            <person name="Cichocki N."/>
            <person name="Veneault-Fourrey C."/>
            <person name="LaButti K."/>
            <person name="Lindquist E.A."/>
            <person name="Lipzen A."/>
            <person name="Lundell T."/>
            <person name="Morin E."/>
            <person name="Murat C."/>
            <person name="Riley R."/>
            <person name="Ohm R."/>
            <person name="Sun H."/>
            <person name="Tunlid A."/>
            <person name="Henrissat B."/>
            <person name="Grigoriev I.V."/>
            <person name="Hibbett D.S."/>
            <person name="Martin F."/>
        </authorList>
    </citation>
    <scope>NUCLEOTIDE SEQUENCE [LARGE SCALE GENOMIC DNA]</scope>
    <source>
        <strain evidence="2 3">SS14</strain>
    </source>
</reference>
<name>A0A0C9VMH2_SPHS4</name>
<dbReference type="AlphaFoldDB" id="A0A0C9VMH2"/>
<evidence type="ECO:0000313" key="2">
    <source>
        <dbReference type="EMBL" id="KIJ39145.1"/>
    </source>
</evidence>
<accession>A0A0C9VMH2</accession>
<gene>
    <name evidence="2" type="ORF">M422DRAFT_258026</name>
</gene>
<feature type="compositionally biased region" description="Basic and acidic residues" evidence="1">
    <location>
        <begin position="302"/>
        <end position="312"/>
    </location>
</feature>
<dbReference type="HOGENOM" id="CLU_061024_0_0_1"/>
<protein>
    <submittedName>
        <fullName evidence="2">Uncharacterized protein</fullName>
    </submittedName>
</protein>
<feature type="compositionally biased region" description="Low complexity" evidence="1">
    <location>
        <begin position="1"/>
        <end position="15"/>
    </location>
</feature>
<feature type="region of interest" description="Disordered" evidence="1">
    <location>
        <begin position="1"/>
        <end position="126"/>
    </location>
</feature>
<evidence type="ECO:0000256" key="1">
    <source>
        <dbReference type="SAM" id="MobiDB-lite"/>
    </source>
</evidence>